<dbReference type="Gene3D" id="1.25.70.10">
    <property type="entry name" value="Transcription termination factor 3, mitochondrial"/>
    <property type="match status" value="2"/>
</dbReference>
<evidence type="ECO:0000313" key="5">
    <source>
        <dbReference type="EMBL" id="OTG34252.1"/>
    </source>
</evidence>
<dbReference type="STRING" id="4232.A0A251VH51"/>
<dbReference type="GO" id="GO:0003676">
    <property type="term" value="F:nucleic acid binding"/>
    <property type="evidence" value="ECO:0007669"/>
    <property type="project" value="InterPro"/>
</dbReference>
<dbReference type="OMA" id="MSPNISF"/>
<evidence type="ECO:0000256" key="3">
    <source>
        <dbReference type="ARBA" id="ARBA00022946"/>
    </source>
</evidence>
<name>A0A251VH51_HELAN</name>
<dbReference type="PANTHER" id="PTHR13068">
    <property type="entry name" value="CGI-12 PROTEIN-RELATED"/>
    <property type="match status" value="1"/>
</dbReference>
<dbReference type="GO" id="GO:0009658">
    <property type="term" value="P:chloroplast organization"/>
    <property type="evidence" value="ECO:0000318"/>
    <property type="project" value="GO_Central"/>
</dbReference>
<dbReference type="GO" id="GO:0009507">
    <property type="term" value="C:chloroplast"/>
    <property type="evidence" value="ECO:0000318"/>
    <property type="project" value="GO_Central"/>
</dbReference>
<dbReference type="Proteomes" id="UP000215914">
    <property type="component" value="Chromosome 2"/>
</dbReference>
<keyword evidence="2" id="KW-0805">Transcription regulation</keyword>
<dbReference type="FunFam" id="1.25.70.10:FF:000001">
    <property type="entry name" value="Mitochondrial transcription termination factor-like"/>
    <property type="match status" value="1"/>
</dbReference>
<dbReference type="SMART" id="SM00733">
    <property type="entry name" value="Mterf"/>
    <property type="match status" value="6"/>
</dbReference>
<sequence>MFHRSLHTIYSISIHHFSTSSSPTQPHFMVNYLTTTLNLSKPDAIFVTSKIHHLKSPKNPQSVINFLTTYNLSTPQIISLILTHPHILLRNVDKTLKPKFNVLSELGFSVQDLVTVITRDPNLLLRSLDTAIVPTINLLMKVLGSKEKIVKAVLRSHWPFYGKSFRTNVELLKRYGVCNKDIERLILRNPRLVTQSPVRLEEKLVEVEQEFGISPGSSMFSYGLSAFCSMNKLNLRRKFEVFKGFGWCEADVLAVVKSQPLCLTHSEERLRRGLSFFMGELGYTSEWLSSRGSLLMYSLEKRVKPRYRVYVVLKEKGLMARELHTLMCYSEADFVKNVVQRHREELPDHLYDSLIKRSSIVVVLELHDLVRTFECWAGL</sequence>
<protein>
    <submittedName>
        <fullName evidence="5">Putative mitochodrial transcription termination factor</fullName>
    </submittedName>
    <submittedName>
        <fullName evidence="4">Transcription regulator mTERF family</fullName>
    </submittedName>
</protein>
<dbReference type="Pfam" id="PF02536">
    <property type="entry name" value="mTERF"/>
    <property type="match status" value="2"/>
</dbReference>
<reference evidence="5" key="2">
    <citation type="submission" date="2017-02" db="EMBL/GenBank/DDBJ databases">
        <title>Sunflower complete genome.</title>
        <authorList>
            <person name="Langlade N."/>
            <person name="Munos S."/>
        </authorList>
    </citation>
    <scope>NUCLEOTIDE SEQUENCE [LARGE SCALE GENOMIC DNA]</scope>
    <source>
        <tissue evidence="5">Leaves</tissue>
    </source>
</reference>
<dbReference type="InterPro" id="IPR038538">
    <property type="entry name" value="MTERF_sf"/>
</dbReference>
<dbReference type="AlphaFoldDB" id="A0A251VH51"/>
<evidence type="ECO:0000313" key="4">
    <source>
        <dbReference type="EMBL" id="KAF5818533.1"/>
    </source>
</evidence>
<gene>
    <name evidence="5" type="ORF">HannXRQ_Chr02g0043701</name>
    <name evidence="4" type="ORF">HanXRQr2_Chr02g0066421</name>
</gene>
<evidence type="ECO:0000256" key="2">
    <source>
        <dbReference type="ARBA" id="ARBA00022472"/>
    </source>
</evidence>
<evidence type="ECO:0000256" key="1">
    <source>
        <dbReference type="ARBA" id="ARBA00007692"/>
    </source>
</evidence>
<reference evidence="4 6" key="1">
    <citation type="journal article" date="2017" name="Nature">
        <title>The sunflower genome provides insights into oil metabolism, flowering and Asterid evolution.</title>
        <authorList>
            <person name="Badouin H."/>
            <person name="Gouzy J."/>
            <person name="Grassa C.J."/>
            <person name="Murat F."/>
            <person name="Staton S.E."/>
            <person name="Cottret L."/>
            <person name="Lelandais-Briere C."/>
            <person name="Owens G.L."/>
            <person name="Carrere S."/>
            <person name="Mayjonade B."/>
            <person name="Legrand L."/>
            <person name="Gill N."/>
            <person name="Kane N.C."/>
            <person name="Bowers J.E."/>
            <person name="Hubner S."/>
            <person name="Bellec A."/>
            <person name="Berard A."/>
            <person name="Berges H."/>
            <person name="Blanchet N."/>
            <person name="Boniface M.C."/>
            <person name="Brunel D."/>
            <person name="Catrice O."/>
            <person name="Chaidir N."/>
            <person name="Claudel C."/>
            <person name="Donnadieu C."/>
            <person name="Faraut T."/>
            <person name="Fievet G."/>
            <person name="Helmstetter N."/>
            <person name="King M."/>
            <person name="Knapp S.J."/>
            <person name="Lai Z."/>
            <person name="Le Paslier M.C."/>
            <person name="Lippi Y."/>
            <person name="Lorenzon L."/>
            <person name="Mandel J.R."/>
            <person name="Marage G."/>
            <person name="Marchand G."/>
            <person name="Marquand E."/>
            <person name="Bret-Mestries E."/>
            <person name="Morien E."/>
            <person name="Nambeesan S."/>
            <person name="Nguyen T."/>
            <person name="Pegot-Espagnet P."/>
            <person name="Pouilly N."/>
            <person name="Raftis F."/>
            <person name="Sallet E."/>
            <person name="Schiex T."/>
            <person name="Thomas J."/>
            <person name="Vandecasteele C."/>
            <person name="Vares D."/>
            <person name="Vear F."/>
            <person name="Vautrin S."/>
            <person name="Crespi M."/>
            <person name="Mangin B."/>
            <person name="Burke J.M."/>
            <person name="Salse J."/>
            <person name="Munos S."/>
            <person name="Vincourt P."/>
            <person name="Rieseberg L.H."/>
            <person name="Langlade N.B."/>
        </authorList>
    </citation>
    <scope>NUCLEOTIDE SEQUENCE [LARGE SCALE GENOMIC DNA]</scope>
    <source>
        <strain evidence="6">cv. SF193</strain>
        <tissue evidence="4">Leaves</tissue>
    </source>
</reference>
<accession>A0A251VH51</accession>
<dbReference type="InterPro" id="IPR003690">
    <property type="entry name" value="MTERF"/>
</dbReference>
<organism evidence="5 6">
    <name type="scientific">Helianthus annuus</name>
    <name type="common">Common sunflower</name>
    <dbReference type="NCBI Taxonomy" id="4232"/>
    <lineage>
        <taxon>Eukaryota</taxon>
        <taxon>Viridiplantae</taxon>
        <taxon>Streptophyta</taxon>
        <taxon>Embryophyta</taxon>
        <taxon>Tracheophyta</taxon>
        <taxon>Spermatophyta</taxon>
        <taxon>Magnoliopsida</taxon>
        <taxon>eudicotyledons</taxon>
        <taxon>Gunneridae</taxon>
        <taxon>Pentapetalae</taxon>
        <taxon>asterids</taxon>
        <taxon>campanulids</taxon>
        <taxon>Asterales</taxon>
        <taxon>Asteraceae</taxon>
        <taxon>Asteroideae</taxon>
        <taxon>Heliantheae alliance</taxon>
        <taxon>Heliantheae</taxon>
        <taxon>Helianthus</taxon>
    </lineage>
</organism>
<comment type="similarity">
    <text evidence="1">Belongs to the mTERF family.</text>
</comment>
<keyword evidence="6" id="KW-1185">Reference proteome</keyword>
<reference evidence="4" key="3">
    <citation type="submission" date="2020-06" db="EMBL/GenBank/DDBJ databases">
        <title>Helianthus annuus Genome sequencing and assembly Release 2.</title>
        <authorList>
            <person name="Gouzy J."/>
            <person name="Langlade N."/>
            <person name="Munos S."/>
        </authorList>
    </citation>
    <scope>NUCLEOTIDE SEQUENCE</scope>
    <source>
        <tissue evidence="4">Leaves</tissue>
    </source>
</reference>
<keyword evidence="2" id="KW-0804">Transcription</keyword>
<dbReference type="Gramene" id="mRNA:HanXRQr2_Chr02g0066421">
    <property type="protein sequence ID" value="mRNA:HanXRQr2_Chr02g0066421"/>
    <property type="gene ID" value="HanXRQr2_Chr02g0066421"/>
</dbReference>
<dbReference type="InParanoid" id="A0A251VH51"/>
<dbReference type="GO" id="GO:0006353">
    <property type="term" value="P:DNA-templated transcription termination"/>
    <property type="evidence" value="ECO:0007669"/>
    <property type="project" value="UniProtKB-KW"/>
</dbReference>
<proteinExistence type="inferred from homology"/>
<keyword evidence="3" id="KW-0809">Transit peptide</keyword>
<evidence type="ECO:0000313" key="6">
    <source>
        <dbReference type="Proteomes" id="UP000215914"/>
    </source>
</evidence>
<dbReference type="EMBL" id="MNCJ02000317">
    <property type="protein sequence ID" value="KAF5818533.1"/>
    <property type="molecule type" value="Genomic_DNA"/>
</dbReference>
<dbReference type="PANTHER" id="PTHR13068:SF230">
    <property type="entry name" value="MITOCHODRIAL TRANSCRIPTION TERMINATION FACTOR-RELATED"/>
    <property type="match status" value="1"/>
</dbReference>
<dbReference type="EMBL" id="CM007891">
    <property type="protein sequence ID" value="OTG34252.1"/>
    <property type="molecule type" value="Genomic_DNA"/>
</dbReference>
<keyword evidence="2" id="KW-0806">Transcription termination</keyword>